<sequence length="144" mass="15583">MSYGLSAALQRLFFAALTDDVQGSLGVQVFDLPPSGVVPEVYVLLGPENVRDVSDVSARRTFHRCIVSVICAEAGFSEAKEIAADVVRRVEGANRELHEEGTAVGRVTDLRFESASARRADKGGTRRIDLKILARLEAIAPTEI</sequence>
<dbReference type="RefSeq" id="WP_048597414.1">
    <property type="nucleotide sequence ID" value="NZ_CBFHGK010000003.1"/>
</dbReference>
<dbReference type="STRING" id="282199.GCA_001049735_00137"/>
<organism evidence="1 2">
    <name type="scientific">Nereida ignava</name>
    <dbReference type="NCBI Taxonomy" id="282199"/>
    <lineage>
        <taxon>Bacteria</taxon>
        <taxon>Pseudomonadati</taxon>
        <taxon>Pseudomonadota</taxon>
        <taxon>Alphaproteobacteria</taxon>
        <taxon>Rhodobacterales</taxon>
        <taxon>Roseobacteraceae</taxon>
        <taxon>Nereida</taxon>
    </lineage>
</organism>
<keyword evidence="2" id="KW-1185">Reference proteome</keyword>
<evidence type="ECO:0000313" key="2">
    <source>
        <dbReference type="Proteomes" id="UP000048949"/>
    </source>
</evidence>
<gene>
    <name evidence="1" type="ORF">NIG5292_00137</name>
</gene>
<dbReference type="OrthoDB" id="7644395at2"/>
<protein>
    <recommendedName>
        <fullName evidence="3">DUF3168 domain-containing protein</fullName>
    </recommendedName>
</protein>
<dbReference type="EMBL" id="CVQV01000002">
    <property type="protein sequence ID" value="CRK74112.1"/>
    <property type="molecule type" value="Genomic_DNA"/>
</dbReference>
<dbReference type="Proteomes" id="UP000048949">
    <property type="component" value="Unassembled WGS sequence"/>
</dbReference>
<name>A0A0U1NHA5_9RHOB</name>
<accession>A0A0U1NHA5</accession>
<evidence type="ECO:0008006" key="3">
    <source>
        <dbReference type="Google" id="ProtNLM"/>
    </source>
</evidence>
<dbReference type="InterPro" id="IPR021508">
    <property type="entry name" value="Gp17-like"/>
</dbReference>
<evidence type="ECO:0000313" key="1">
    <source>
        <dbReference type="EMBL" id="CRK74112.1"/>
    </source>
</evidence>
<reference evidence="1 2" key="1">
    <citation type="submission" date="2015-04" db="EMBL/GenBank/DDBJ databases">
        <authorList>
            <person name="Syromyatnikov M.Y."/>
            <person name="Popov V.N."/>
        </authorList>
    </citation>
    <scope>NUCLEOTIDE SEQUENCE [LARGE SCALE GENOMIC DNA]</scope>
    <source>
        <strain evidence="1 2">CECT 5292</strain>
    </source>
</reference>
<dbReference type="Gene3D" id="3.30.2000.30">
    <property type="match status" value="1"/>
</dbReference>
<proteinExistence type="predicted"/>
<dbReference type="InterPro" id="IPR053745">
    <property type="entry name" value="Viral_Tail_Comp_sf"/>
</dbReference>
<dbReference type="Pfam" id="PF11367">
    <property type="entry name" value="Tail_completion_gp17"/>
    <property type="match status" value="1"/>
</dbReference>
<dbReference type="AlphaFoldDB" id="A0A0U1NHA5"/>